<evidence type="ECO:0000313" key="2">
    <source>
        <dbReference type="EMBL" id="AKN36060.1"/>
    </source>
</evidence>
<organism evidence="2">
    <name type="scientific">Vibrio splendidus</name>
    <dbReference type="NCBI Taxonomy" id="29497"/>
    <lineage>
        <taxon>Bacteria</taxon>
        <taxon>Pseudomonadati</taxon>
        <taxon>Pseudomonadota</taxon>
        <taxon>Gammaproteobacteria</taxon>
        <taxon>Vibrionales</taxon>
        <taxon>Vibrionaceae</taxon>
        <taxon>Vibrio</taxon>
    </lineage>
</organism>
<reference evidence="2" key="1">
    <citation type="journal article" date="2015" name="MBio">
        <title>Eco-Evolutionary Dynamics of Episomes among Ecologically Cohesive Bacterial Populations.</title>
        <authorList>
            <person name="Xue H."/>
            <person name="Cordero O.X."/>
            <person name="Camas F.M."/>
            <person name="Trimble W."/>
            <person name="Meyer F."/>
            <person name="Guglielmini J."/>
            <person name="Rocha E.P."/>
            <person name="Polz M.F."/>
        </authorList>
    </citation>
    <scope>NUCLEOTIDE SEQUENCE</scope>
    <source>
        <strain evidence="2">ZS_190</strain>
    </source>
</reference>
<dbReference type="NCBIfam" id="TIGR03696">
    <property type="entry name" value="Rhs_assc_core"/>
    <property type="match status" value="1"/>
</dbReference>
<dbReference type="EMBL" id="KP795464">
    <property type="protein sequence ID" value="AKN36060.1"/>
    <property type="molecule type" value="Genomic_DNA"/>
</dbReference>
<protein>
    <submittedName>
        <fullName evidence="2">Rhs family protein</fullName>
    </submittedName>
</protein>
<dbReference type="PANTHER" id="PTHR32305:SF15">
    <property type="entry name" value="PROTEIN RHSA-RELATED"/>
    <property type="match status" value="1"/>
</dbReference>
<dbReference type="AlphaFoldDB" id="A0A0H3ZJK7"/>
<evidence type="ECO:0000256" key="1">
    <source>
        <dbReference type="SAM" id="MobiDB-lite"/>
    </source>
</evidence>
<accession>A0A0H3ZJK7</accession>
<dbReference type="InterPro" id="IPR022385">
    <property type="entry name" value="Rhs_assc_core"/>
</dbReference>
<feature type="compositionally biased region" description="Polar residues" evidence="1">
    <location>
        <begin position="79"/>
        <end position="88"/>
    </location>
</feature>
<dbReference type="PANTHER" id="PTHR32305">
    <property type="match status" value="1"/>
</dbReference>
<sequence length="261" mass="29765">MNGRIYDAELGRFLSADPFVQSPFKINSFNRYSYVMNNPLRYEDPTGYFWKEVKSMIDHALKSIGNVFKGDKSREMSPDFTSTKTPVQKHTEDENNLGKSDPTEINEDGYAVYRDGKVKIVEDDESDPYSSFREAKIIKAGQQITETLSVTETPVEDVDNTVDLAKSLVLEATRANPASIIAGEVIGKEVKRLTPKRYKVTYTRITEYELTEQDAVVDTRNGQTYSRGDVRVLDRTLRVRDETTFRESRPSGTPSENRKIY</sequence>
<name>A0A0H3ZJK7_VIBSP</name>
<proteinExistence type="predicted"/>
<feature type="region of interest" description="Disordered" evidence="1">
    <location>
        <begin position="72"/>
        <end position="106"/>
    </location>
</feature>
<dbReference type="InterPro" id="IPR050708">
    <property type="entry name" value="T6SS_VgrG/RHS"/>
</dbReference>
<dbReference type="Gene3D" id="2.180.10.10">
    <property type="entry name" value="RHS repeat-associated core"/>
    <property type="match status" value="1"/>
</dbReference>